<dbReference type="Proteomes" id="UP000177555">
    <property type="component" value="Unassembled WGS sequence"/>
</dbReference>
<evidence type="ECO:0000259" key="2">
    <source>
        <dbReference type="PROSITE" id="PS50853"/>
    </source>
</evidence>
<dbReference type="GO" id="GO:0000272">
    <property type="term" value="P:polysaccharide catabolic process"/>
    <property type="evidence" value="ECO:0007669"/>
    <property type="project" value="InterPro"/>
</dbReference>
<dbReference type="Gene3D" id="2.60.40.380">
    <property type="entry name" value="Purple acid phosphatase-like, N-terminal"/>
    <property type="match status" value="1"/>
</dbReference>
<dbReference type="PROSITE" id="PS50853">
    <property type="entry name" value="FN3"/>
    <property type="match status" value="1"/>
</dbReference>
<dbReference type="SUPFAM" id="SSF63446">
    <property type="entry name" value="Type I dockerin domain"/>
    <property type="match status" value="1"/>
</dbReference>
<accession>A0A1F5JLL9</accession>
<reference evidence="3 4" key="1">
    <citation type="journal article" date="2016" name="Nat. Commun.">
        <title>Thousands of microbial genomes shed light on interconnected biogeochemical processes in an aquifer system.</title>
        <authorList>
            <person name="Anantharaman K."/>
            <person name="Brown C.T."/>
            <person name="Hug L.A."/>
            <person name="Sharon I."/>
            <person name="Castelle C.J."/>
            <person name="Probst A.J."/>
            <person name="Thomas B.C."/>
            <person name="Singh A."/>
            <person name="Wilkins M.J."/>
            <person name="Karaoz U."/>
            <person name="Brodie E.L."/>
            <person name="Williams K.H."/>
            <person name="Hubbard S.S."/>
            <person name="Banfield J.F."/>
        </authorList>
    </citation>
    <scope>NUCLEOTIDE SEQUENCE [LARGE SCALE GENOMIC DNA]</scope>
</reference>
<dbReference type="InterPro" id="IPR008963">
    <property type="entry name" value="Purple_acid_Pase-like_N"/>
</dbReference>
<evidence type="ECO:0000313" key="4">
    <source>
        <dbReference type="Proteomes" id="UP000177555"/>
    </source>
</evidence>
<dbReference type="InterPro" id="IPR015914">
    <property type="entry name" value="PAPs_N"/>
</dbReference>
<gene>
    <name evidence="3" type="ORF">A2867_00875</name>
</gene>
<evidence type="ECO:0000256" key="1">
    <source>
        <dbReference type="SAM" id="Phobius"/>
    </source>
</evidence>
<keyword evidence="1" id="KW-0812">Transmembrane</keyword>
<dbReference type="Gene3D" id="1.10.1330.10">
    <property type="entry name" value="Dockerin domain"/>
    <property type="match status" value="1"/>
</dbReference>
<evidence type="ECO:0000313" key="3">
    <source>
        <dbReference type="EMBL" id="OGE29506.1"/>
    </source>
</evidence>
<comment type="caution">
    <text evidence="3">The sequence shown here is derived from an EMBL/GenBank/DDBJ whole genome shotgun (WGS) entry which is preliminary data.</text>
</comment>
<dbReference type="AlphaFoldDB" id="A0A1F5JLL9"/>
<keyword evidence="1" id="KW-1133">Transmembrane helix</keyword>
<dbReference type="EMBL" id="MFCP01000005">
    <property type="protein sequence ID" value="OGE29506.1"/>
    <property type="molecule type" value="Genomic_DNA"/>
</dbReference>
<protein>
    <recommendedName>
        <fullName evidence="2">Fibronectin type-III domain-containing protein</fullName>
    </recommendedName>
</protein>
<dbReference type="GO" id="GO:0003993">
    <property type="term" value="F:acid phosphatase activity"/>
    <property type="evidence" value="ECO:0007669"/>
    <property type="project" value="InterPro"/>
</dbReference>
<proteinExistence type="predicted"/>
<keyword evidence="1" id="KW-0472">Membrane</keyword>
<dbReference type="Pfam" id="PF16656">
    <property type="entry name" value="Pur_ac_phosph_N"/>
    <property type="match status" value="1"/>
</dbReference>
<organism evidence="3 4">
    <name type="scientific">Candidatus Daviesbacteria bacterium RIFCSPHIGHO2_01_FULL_40_11</name>
    <dbReference type="NCBI Taxonomy" id="1797762"/>
    <lineage>
        <taxon>Bacteria</taxon>
        <taxon>Candidatus Daviesiibacteriota</taxon>
    </lineage>
</organism>
<dbReference type="GO" id="GO:0046872">
    <property type="term" value="F:metal ion binding"/>
    <property type="evidence" value="ECO:0007669"/>
    <property type="project" value="InterPro"/>
</dbReference>
<dbReference type="InterPro" id="IPR036439">
    <property type="entry name" value="Dockerin_dom_sf"/>
</dbReference>
<dbReference type="InterPro" id="IPR003961">
    <property type="entry name" value="FN3_dom"/>
</dbReference>
<feature type="transmembrane region" description="Helical" evidence="1">
    <location>
        <begin position="12"/>
        <end position="31"/>
    </location>
</feature>
<sequence length="310" mass="33680">MTQFINKFKIPTLLGLGIIFLGLASGLYLVLREQTFLSQAAPNFTPRNITIANIAEDSVVISWQTSSAASSFVTFGQSNPGEQTALDDRDTNVPKSRLTHYVTLKNLLPKTNYQFKIISGKFTSDIAKFETATPLTNQTGLTPIIGSVLDGDSPLRDGIVYLSIPEAAAQSALVKEGGNFLIPLSRIRKADLSDTYQLTEGEVVKLTINSDKGNASMLFTLKASSLPLPPIKLGQNVDLTTTEETLITTNDLDKYDLNSDGKTNAADNVIILQNLGKNPKNTRADINEDAVVDQKDLDLMSQKLKELGSQ</sequence>
<feature type="domain" description="Fibronectin type-III" evidence="2">
    <location>
        <begin position="45"/>
        <end position="142"/>
    </location>
</feature>
<name>A0A1F5JLL9_9BACT</name>
<dbReference type="SUPFAM" id="SSF49363">
    <property type="entry name" value="Purple acid phosphatase, N-terminal domain"/>
    <property type="match status" value="1"/>
</dbReference>
<dbReference type="SMART" id="SM00060">
    <property type="entry name" value="FN3"/>
    <property type="match status" value="1"/>
</dbReference>
<dbReference type="CDD" id="cd00063">
    <property type="entry name" value="FN3"/>
    <property type="match status" value="1"/>
</dbReference>